<dbReference type="OrthoDB" id="294295at2759"/>
<evidence type="ECO:0000256" key="1">
    <source>
        <dbReference type="ARBA" id="ARBA00006484"/>
    </source>
</evidence>
<dbReference type="InterPro" id="IPR020904">
    <property type="entry name" value="Sc_DH/Rdtase_CS"/>
</dbReference>
<evidence type="ECO:0000313" key="3">
    <source>
        <dbReference type="EMBL" id="KAF5208253.1"/>
    </source>
</evidence>
<organism evidence="3 4">
    <name type="scientific">Thalictrum thalictroides</name>
    <name type="common">Rue-anemone</name>
    <name type="synonym">Anemone thalictroides</name>
    <dbReference type="NCBI Taxonomy" id="46969"/>
    <lineage>
        <taxon>Eukaryota</taxon>
        <taxon>Viridiplantae</taxon>
        <taxon>Streptophyta</taxon>
        <taxon>Embryophyta</taxon>
        <taxon>Tracheophyta</taxon>
        <taxon>Spermatophyta</taxon>
        <taxon>Magnoliopsida</taxon>
        <taxon>Ranunculales</taxon>
        <taxon>Ranunculaceae</taxon>
        <taxon>Thalictroideae</taxon>
        <taxon>Thalictrum</taxon>
    </lineage>
</organism>
<evidence type="ECO:0000313" key="4">
    <source>
        <dbReference type="Proteomes" id="UP000554482"/>
    </source>
</evidence>
<gene>
    <name evidence="3" type="ORF">FRX31_002157</name>
</gene>
<dbReference type="PRINTS" id="PR00081">
    <property type="entry name" value="GDHRDH"/>
</dbReference>
<dbReference type="SUPFAM" id="SSF51735">
    <property type="entry name" value="NAD(P)-binding Rossmann-fold domains"/>
    <property type="match status" value="1"/>
</dbReference>
<dbReference type="EMBL" id="JABWDY010000243">
    <property type="protein sequence ID" value="KAF5208253.1"/>
    <property type="molecule type" value="Genomic_DNA"/>
</dbReference>
<dbReference type="AlphaFoldDB" id="A0A7J6XFF2"/>
<accession>A0A7J6XFF2</accession>
<dbReference type="PANTHER" id="PTHR43180:SF42">
    <property type="entry name" value="SHORT-CHAIN DEHYDROGENASE REDUCTASE ATA1"/>
    <property type="match status" value="1"/>
</dbReference>
<dbReference type="GO" id="GO:0016491">
    <property type="term" value="F:oxidoreductase activity"/>
    <property type="evidence" value="ECO:0007669"/>
    <property type="project" value="UniProtKB-KW"/>
</dbReference>
<evidence type="ECO:0000256" key="2">
    <source>
        <dbReference type="ARBA" id="ARBA00023002"/>
    </source>
</evidence>
<dbReference type="PANTHER" id="PTHR43180">
    <property type="entry name" value="3-OXOACYL-(ACYL-CARRIER-PROTEIN) REDUCTASE (AFU_ORTHOLOGUE AFUA_6G11210)"/>
    <property type="match status" value="1"/>
</dbReference>
<name>A0A7J6XFF2_THATH</name>
<keyword evidence="2" id="KW-0560">Oxidoreductase</keyword>
<protein>
    <submittedName>
        <fullName evidence="3">Short-chain dehydrogenase reductase 3c</fullName>
    </submittedName>
</protein>
<comment type="caution">
    <text evidence="3">The sequence shown here is derived from an EMBL/GenBank/DDBJ whole genome shotgun (WGS) entry which is preliminary data.</text>
</comment>
<reference evidence="3 4" key="1">
    <citation type="submission" date="2020-06" db="EMBL/GenBank/DDBJ databases">
        <title>Transcriptomic and genomic resources for Thalictrum thalictroides and T. hernandezii: Facilitating candidate gene discovery in an emerging model plant lineage.</title>
        <authorList>
            <person name="Arias T."/>
            <person name="Riano-Pachon D.M."/>
            <person name="Di Stilio V.S."/>
        </authorList>
    </citation>
    <scope>NUCLEOTIDE SEQUENCE [LARGE SCALE GENOMIC DNA]</scope>
    <source>
        <strain evidence="4">cv. WT478/WT964</strain>
        <tissue evidence="3">Leaves</tissue>
    </source>
</reference>
<dbReference type="Proteomes" id="UP000554482">
    <property type="component" value="Unassembled WGS sequence"/>
</dbReference>
<dbReference type="Gene3D" id="3.40.50.720">
    <property type="entry name" value="NAD(P)-binding Rossmann-like Domain"/>
    <property type="match status" value="1"/>
</dbReference>
<keyword evidence="4" id="KW-1185">Reference proteome</keyword>
<comment type="similarity">
    <text evidence="1">Belongs to the short-chain dehydrogenases/reductases (SDR) family.</text>
</comment>
<dbReference type="PROSITE" id="PS00061">
    <property type="entry name" value="ADH_SHORT"/>
    <property type="match status" value="1"/>
</dbReference>
<dbReference type="Pfam" id="PF13561">
    <property type="entry name" value="adh_short_C2"/>
    <property type="match status" value="1"/>
</dbReference>
<dbReference type="InterPro" id="IPR002347">
    <property type="entry name" value="SDR_fam"/>
</dbReference>
<sequence>MTACVKHAAHAMVEGGKGGSIICTASVAGKMEGDDGLQDYAITKNAVVGLVRTGSCELGKYGIRDNCVSPGAVATPMTMECFGMKDKESAEEAFSTHSLKGKVLKVIMWLMLCCFLPNRPVVW</sequence>
<dbReference type="InterPro" id="IPR036291">
    <property type="entry name" value="NAD(P)-bd_dom_sf"/>
</dbReference>
<proteinExistence type="inferred from homology"/>